<dbReference type="AlphaFoldDB" id="A0A372LJ14"/>
<protein>
    <submittedName>
        <fullName evidence="8">MMPL family transporter</fullName>
    </submittedName>
</protein>
<dbReference type="RefSeq" id="WP_117327956.1">
    <property type="nucleotide sequence ID" value="NZ_QVTE01000051.1"/>
</dbReference>
<feature type="transmembrane region" description="Helical" evidence="6">
    <location>
        <begin position="530"/>
        <end position="551"/>
    </location>
</feature>
<dbReference type="OrthoDB" id="7051771at2"/>
<dbReference type="Proteomes" id="UP000264541">
    <property type="component" value="Unassembled WGS sequence"/>
</dbReference>
<feature type="domain" description="SSD" evidence="7">
    <location>
        <begin position="191"/>
        <end position="319"/>
    </location>
</feature>
<evidence type="ECO:0000256" key="5">
    <source>
        <dbReference type="ARBA" id="ARBA00023136"/>
    </source>
</evidence>
<accession>A0A372LJ14</accession>
<organism evidence="8 9">
    <name type="scientific">Peribacillus saganii</name>
    <dbReference type="NCBI Taxonomy" id="2303992"/>
    <lineage>
        <taxon>Bacteria</taxon>
        <taxon>Bacillati</taxon>
        <taxon>Bacillota</taxon>
        <taxon>Bacilli</taxon>
        <taxon>Bacillales</taxon>
        <taxon>Bacillaceae</taxon>
        <taxon>Peribacillus</taxon>
    </lineage>
</organism>
<feature type="transmembrane region" description="Helical" evidence="6">
    <location>
        <begin position="12"/>
        <end position="31"/>
    </location>
</feature>
<feature type="transmembrane region" description="Helical" evidence="6">
    <location>
        <begin position="351"/>
        <end position="369"/>
    </location>
</feature>
<dbReference type="EMBL" id="QVTE01000051">
    <property type="protein sequence ID" value="RFU66372.1"/>
    <property type="molecule type" value="Genomic_DNA"/>
</dbReference>
<feature type="transmembrane region" description="Helical" evidence="6">
    <location>
        <begin position="563"/>
        <end position="581"/>
    </location>
</feature>
<evidence type="ECO:0000313" key="9">
    <source>
        <dbReference type="Proteomes" id="UP000264541"/>
    </source>
</evidence>
<dbReference type="SUPFAM" id="SSF82866">
    <property type="entry name" value="Multidrug efflux transporter AcrB transmembrane domain"/>
    <property type="match status" value="2"/>
</dbReference>
<name>A0A372LJ14_9BACI</name>
<dbReference type="Gene3D" id="1.20.1640.10">
    <property type="entry name" value="Multidrug efflux transporter AcrB transmembrane domain"/>
    <property type="match status" value="2"/>
</dbReference>
<keyword evidence="5 6" id="KW-0472">Membrane</keyword>
<evidence type="ECO:0000256" key="3">
    <source>
        <dbReference type="ARBA" id="ARBA00022692"/>
    </source>
</evidence>
<evidence type="ECO:0000256" key="2">
    <source>
        <dbReference type="ARBA" id="ARBA00022475"/>
    </source>
</evidence>
<gene>
    <name evidence="8" type="ORF">D0469_17210</name>
</gene>
<feature type="transmembrane region" description="Helical" evidence="6">
    <location>
        <begin position="294"/>
        <end position="321"/>
    </location>
</feature>
<dbReference type="Pfam" id="PF03176">
    <property type="entry name" value="MMPL"/>
    <property type="match status" value="2"/>
</dbReference>
<comment type="subcellular location">
    <subcellularLocation>
        <location evidence="1">Cell membrane</location>
        <topology evidence="1">Multi-pass membrane protein</topology>
    </subcellularLocation>
</comment>
<dbReference type="InterPro" id="IPR050545">
    <property type="entry name" value="Mycobact_MmpL"/>
</dbReference>
<proteinExistence type="predicted"/>
<dbReference type="PANTHER" id="PTHR33406:SF13">
    <property type="entry name" value="MEMBRANE PROTEIN YDFJ"/>
    <property type="match status" value="1"/>
</dbReference>
<feature type="transmembrane region" description="Helical" evidence="6">
    <location>
        <begin position="670"/>
        <end position="689"/>
    </location>
</feature>
<reference evidence="8 9" key="1">
    <citation type="submission" date="2018-08" db="EMBL/GenBank/DDBJ databases">
        <title>Bacillus chawlae sp. nov., Bacillus glennii sp. nov., and Bacillus saganii sp. nov. Isolated from the Vehicle Assembly Building at Kennedy Space Center where the Viking Spacecraft were Assembled.</title>
        <authorList>
            <person name="Seuylemezian A."/>
            <person name="Vaishampayan P."/>
        </authorList>
    </citation>
    <scope>NUCLEOTIDE SEQUENCE [LARGE SCALE GENOMIC DNA]</scope>
    <source>
        <strain evidence="8 9">V47-23a</strain>
    </source>
</reference>
<dbReference type="GO" id="GO:0005886">
    <property type="term" value="C:plasma membrane"/>
    <property type="evidence" value="ECO:0007669"/>
    <property type="project" value="UniProtKB-SubCell"/>
</dbReference>
<evidence type="ECO:0000259" key="7">
    <source>
        <dbReference type="PROSITE" id="PS50156"/>
    </source>
</evidence>
<feature type="transmembrane region" description="Helical" evidence="6">
    <location>
        <begin position="593"/>
        <end position="610"/>
    </location>
</feature>
<dbReference type="InterPro" id="IPR000731">
    <property type="entry name" value="SSD"/>
</dbReference>
<dbReference type="InterPro" id="IPR004869">
    <property type="entry name" value="MMPL_dom"/>
</dbReference>
<feature type="transmembrane region" description="Helical" evidence="6">
    <location>
        <begin position="644"/>
        <end position="664"/>
    </location>
</feature>
<dbReference type="PANTHER" id="PTHR33406">
    <property type="entry name" value="MEMBRANE PROTEIN MJ1562-RELATED"/>
    <property type="match status" value="1"/>
</dbReference>
<evidence type="ECO:0000313" key="8">
    <source>
        <dbReference type="EMBL" id="RFU66372.1"/>
    </source>
</evidence>
<evidence type="ECO:0000256" key="1">
    <source>
        <dbReference type="ARBA" id="ARBA00004651"/>
    </source>
</evidence>
<keyword evidence="9" id="KW-1185">Reference proteome</keyword>
<keyword evidence="4 6" id="KW-1133">Transmembrane helix</keyword>
<evidence type="ECO:0000256" key="6">
    <source>
        <dbReference type="SAM" id="Phobius"/>
    </source>
</evidence>
<keyword evidence="3 6" id="KW-0812">Transmembrane</keyword>
<feature type="transmembrane region" description="Helical" evidence="6">
    <location>
        <begin position="220"/>
        <end position="242"/>
    </location>
</feature>
<feature type="transmembrane region" description="Helical" evidence="6">
    <location>
        <begin position="269"/>
        <end position="288"/>
    </location>
</feature>
<comment type="caution">
    <text evidence="8">The sequence shown here is derived from an EMBL/GenBank/DDBJ whole genome shotgun (WGS) entry which is preliminary data.</text>
</comment>
<evidence type="ECO:0000256" key="4">
    <source>
        <dbReference type="ARBA" id="ARBA00022989"/>
    </source>
</evidence>
<dbReference type="PROSITE" id="PS50156">
    <property type="entry name" value="SSD"/>
    <property type="match status" value="1"/>
</dbReference>
<sequence>MKVIAKLVIRFYKLFLVGWILLTLGLGYFALQLPGLLHGDGFETNGEFKKVEQELTETFGVPKSTILLLFEKKATEKNADFNRRISETLTSIQDKKITEKIQSPLSDDKLRKDKISYAVLAFDEEQDEMRDQVEHIRGIAGNDKHIKLTGPPVLNLDINQASQDDLKRAELIGLPFALLVLLFAFGSVAGSLVPIITGAITVMASFGVLTLLSANIPLSIFILNVVPMIGLALSIDFSLLFINRYREELHDSQHDVAIEKTIMTAGRSIIFSAVCVFIGLASMLVFQIDIFKTISAGGMVVVGIAVISSLSLLPSILLLLGDHINKWMLLKPKAGNENGWRKFASFVMRRPVIVSLAAFAVLLVSIIPVKDMTLAIPKADSLPKSYESRQAFEDIQKEFPESSRNTVYVLAKRDQGWKSAAGLEQLKKLEDEWNRDYRVQSISSVFTAANVKSAKELRMALENPQSQSALEPVTQSFIQDEMAMMQVHLKGNPSSEESKDFVREWSSKDFDAPVLVGGQAKFNQEIFDEIYNKIGIGVLIILLSTYFILLLAFRSLVIPLKAILMNTISLSATFGVLVWIFQYGHFGIPKSDITLIIPVIVFSLVFGLSMDYEVFLISRIHEIYLETRDNHFATVEGLSSTSKIITSAALIMIVITGAFAFTGVMPVKQIGIGIAIAIFIDATIVRMLLVPSLMKLLGDWNWWLPFTGAKKQARG</sequence>
<keyword evidence="2" id="KW-1003">Cell membrane</keyword>